<organism evidence="3 4">
    <name type="scientific">Pseudoluteimonas lycopersici</name>
    <dbReference type="NCBI Taxonomy" id="1324796"/>
    <lineage>
        <taxon>Bacteria</taxon>
        <taxon>Pseudomonadati</taxon>
        <taxon>Pseudomonadota</taxon>
        <taxon>Gammaproteobacteria</taxon>
        <taxon>Lysobacterales</taxon>
        <taxon>Lysobacteraceae</taxon>
        <taxon>Pseudoluteimonas</taxon>
    </lineage>
</organism>
<dbReference type="EMBL" id="CP041742">
    <property type="protein sequence ID" value="QDQ72971.1"/>
    <property type="molecule type" value="Genomic_DNA"/>
</dbReference>
<dbReference type="Proteomes" id="UP000315891">
    <property type="component" value="Chromosome"/>
</dbReference>
<protein>
    <submittedName>
        <fullName evidence="3">Uncharacterized protein</fullName>
    </submittedName>
</protein>
<name>A0A516V360_9GAMM</name>
<dbReference type="AlphaFoldDB" id="A0A516V360"/>
<sequence length="274" mass="30430">MSSHNRIAKRIAEHDWFSVLVEFVVVLAGILAALAFDDWRQDREDARRTQEHLAQVANEIRSNIWSIDRVRSRILLRKQNSLELAIRYLDDPAQVSATPDQVLAAFAESTTDAAPWLSDNQLQALQNSGDLRLLKDPQLAGQLVGTYSAERALLPQIDALRGAYPRRVQELLPASLQASTNPLQSYALGKTAPAIADPEDSAAALEQIRLHRDELLPLARGEAAVCTATWYALERMKSDFDDTLKQLAPWDISPVDLPDPTKPLPRPVSNHPAP</sequence>
<evidence type="ECO:0000256" key="2">
    <source>
        <dbReference type="SAM" id="Phobius"/>
    </source>
</evidence>
<feature type="transmembrane region" description="Helical" evidence="2">
    <location>
        <begin position="16"/>
        <end position="36"/>
    </location>
</feature>
<keyword evidence="2" id="KW-1133">Transmembrane helix</keyword>
<keyword evidence="2" id="KW-0812">Transmembrane</keyword>
<evidence type="ECO:0000313" key="4">
    <source>
        <dbReference type="Proteomes" id="UP000315891"/>
    </source>
</evidence>
<evidence type="ECO:0000256" key="1">
    <source>
        <dbReference type="SAM" id="MobiDB-lite"/>
    </source>
</evidence>
<keyword evidence="2" id="KW-0472">Membrane</keyword>
<evidence type="ECO:0000313" key="3">
    <source>
        <dbReference type="EMBL" id="QDQ72971.1"/>
    </source>
</evidence>
<proteinExistence type="predicted"/>
<dbReference type="RefSeq" id="WP_143878484.1">
    <property type="nucleotide sequence ID" value="NZ_BAABLZ010000002.1"/>
</dbReference>
<keyword evidence="4" id="KW-1185">Reference proteome</keyword>
<accession>A0A516V360</accession>
<gene>
    <name evidence="3" type="ORF">FNZ56_03310</name>
</gene>
<feature type="region of interest" description="Disordered" evidence="1">
    <location>
        <begin position="251"/>
        <end position="274"/>
    </location>
</feature>
<reference evidence="3 4" key="1">
    <citation type="submission" date="2019-07" db="EMBL/GenBank/DDBJ databases">
        <title>Lysobacter weifangensis sp. nov., isolated from bensulfuron-methyl contaminated farmland soil.</title>
        <authorList>
            <person name="Zhao H."/>
        </authorList>
    </citation>
    <scope>NUCLEOTIDE SEQUENCE [LARGE SCALE GENOMIC DNA]</scope>
    <source>
        <strain evidence="3 4">CC-Bw-6</strain>
    </source>
</reference>